<dbReference type="GO" id="GO:0004088">
    <property type="term" value="F:carbamoyl-phosphate synthase (glutamine-hydrolyzing) activity"/>
    <property type="evidence" value="ECO:0007669"/>
    <property type="project" value="TreeGrafter"/>
</dbReference>
<dbReference type="GO" id="GO:0005524">
    <property type="term" value="F:ATP binding"/>
    <property type="evidence" value="ECO:0007669"/>
    <property type="project" value="UniProtKB-KW"/>
</dbReference>
<dbReference type="GO" id="GO:0004087">
    <property type="term" value="F:carbamoyl-phosphate synthase (ammonia) activity"/>
    <property type="evidence" value="ECO:0007669"/>
    <property type="project" value="UniProtKB-EC"/>
</dbReference>
<dbReference type="Gene3D" id="3.30.470.20">
    <property type="entry name" value="ATP-grasp fold, B domain"/>
    <property type="match status" value="1"/>
</dbReference>
<dbReference type="PROSITE" id="PS50975">
    <property type="entry name" value="ATP_GRASP"/>
    <property type="match status" value="1"/>
</dbReference>
<evidence type="ECO:0000259" key="7">
    <source>
        <dbReference type="PROSITE" id="PS50975"/>
    </source>
</evidence>
<name>X0YIG9_9ZZZZ</name>
<sequence>KPDALLPTLGGQTGLNIAYFLNEMGILKKYGVETIGANIEAIARAEDREKFKETMNKIGLKVPESGIAKNLDEGVKLANRIGLPVILRPGFCLGGSGGSCVYNKEELEPLLQFALDTSPIHEVLVEQSVLGWKEVEFEMMRDCQDNIITICSMENVDPMGVHTGDSMVVAPAQTLTLKECSNLIEWSKKVIRAINITGGGTNLQFAVHPDNGDVVIIEINPRVSRSSALASKATGFPIA</sequence>
<dbReference type="GO" id="GO:0046872">
    <property type="term" value="F:metal ion binding"/>
    <property type="evidence" value="ECO:0007669"/>
    <property type="project" value="InterPro"/>
</dbReference>
<organism evidence="8">
    <name type="scientific">marine sediment metagenome</name>
    <dbReference type="NCBI Taxonomy" id="412755"/>
    <lineage>
        <taxon>unclassified sequences</taxon>
        <taxon>metagenomes</taxon>
        <taxon>ecological metagenomes</taxon>
    </lineage>
</organism>
<dbReference type="InterPro" id="IPR011761">
    <property type="entry name" value="ATP-grasp"/>
</dbReference>
<evidence type="ECO:0000256" key="5">
    <source>
        <dbReference type="ARBA" id="ARBA00044063"/>
    </source>
</evidence>
<keyword evidence="4" id="KW-0067">ATP-binding</keyword>
<accession>X0YIG9</accession>
<dbReference type="SUPFAM" id="SSF56059">
    <property type="entry name" value="Glutathione synthetase ATP-binding domain-like"/>
    <property type="match status" value="1"/>
</dbReference>
<dbReference type="EMBL" id="BARS01049777">
    <property type="protein sequence ID" value="GAG36611.1"/>
    <property type="molecule type" value="Genomic_DNA"/>
</dbReference>
<evidence type="ECO:0000256" key="3">
    <source>
        <dbReference type="ARBA" id="ARBA00022741"/>
    </source>
</evidence>
<dbReference type="PRINTS" id="PR00098">
    <property type="entry name" value="CPSASE"/>
</dbReference>
<keyword evidence="1" id="KW-0436">Ligase</keyword>
<comment type="caution">
    <text evidence="8">The sequence shown here is derived from an EMBL/GenBank/DDBJ whole genome shotgun (WGS) entry which is preliminary data.</text>
</comment>
<dbReference type="PROSITE" id="PS00867">
    <property type="entry name" value="CPSASE_2"/>
    <property type="match status" value="1"/>
</dbReference>
<evidence type="ECO:0000313" key="8">
    <source>
        <dbReference type="EMBL" id="GAG36611.1"/>
    </source>
</evidence>
<dbReference type="InterPro" id="IPR013815">
    <property type="entry name" value="ATP_grasp_subdomain_1"/>
</dbReference>
<evidence type="ECO:0000256" key="4">
    <source>
        <dbReference type="ARBA" id="ARBA00022840"/>
    </source>
</evidence>
<evidence type="ECO:0000256" key="6">
    <source>
        <dbReference type="ARBA" id="ARBA00047359"/>
    </source>
</evidence>
<reference evidence="8" key="1">
    <citation type="journal article" date="2014" name="Front. Microbiol.">
        <title>High frequency of phylogenetically diverse reductive dehalogenase-homologous genes in deep subseafloor sedimentary metagenomes.</title>
        <authorList>
            <person name="Kawai M."/>
            <person name="Futagami T."/>
            <person name="Toyoda A."/>
            <person name="Takaki Y."/>
            <person name="Nishi S."/>
            <person name="Hori S."/>
            <person name="Arai W."/>
            <person name="Tsubouchi T."/>
            <person name="Morono Y."/>
            <person name="Uchiyama I."/>
            <person name="Ito T."/>
            <person name="Fujiyama A."/>
            <person name="Inagaki F."/>
            <person name="Takami H."/>
        </authorList>
    </citation>
    <scope>NUCLEOTIDE SEQUENCE</scope>
    <source>
        <strain evidence="8">Expedition CK06-06</strain>
    </source>
</reference>
<feature type="non-terminal residue" evidence="8">
    <location>
        <position position="239"/>
    </location>
</feature>
<keyword evidence="3" id="KW-0547">Nucleotide-binding</keyword>
<evidence type="ECO:0000256" key="2">
    <source>
        <dbReference type="ARBA" id="ARBA00022737"/>
    </source>
</evidence>
<dbReference type="GO" id="GO:0005737">
    <property type="term" value="C:cytoplasm"/>
    <property type="evidence" value="ECO:0007669"/>
    <property type="project" value="TreeGrafter"/>
</dbReference>
<gene>
    <name evidence="8" type="ORF">S01H1_74404</name>
</gene>
<dbReference type="PANTHER" id="PTHR11405">
    <property type="entry name" value="CARBAMOYLTRANSFERASE FAMILY MEMBER"/>
    <property type="match status" value="1"/>
</dbReference>
<dbReference type="EC" id="6.3.4.16" evidence="5"/>
<feature type="domain" description="ATP-grasp" evidence="7">
    <location>
        <begin position="52"/>
        <end position="239"/>
    </location>
</feature>
<dbReference type="InterPro" id="IPR058047">
    <property type="entry name" value="CPSase_preATP-grasp"/>
</dbReference>
<dbReference type="InterPro" id="IPR005483">
    <property type="entry name" value="CPSase_dom"/>
</dbReference>
<dbReference type="SUPFAM" id="SSF52440">
    <property type="entry name" value="PreATP-grasp domain"/>
    <property type="match status" value="1"/>
</dbReference>
<proteinExistence type="predicted"/>
<dbReference type="AlphaFoldDB" id="X0YIG9"/>
<dbReference type="Gene3D" id="3.30.1490.20">
    <property type="entry name" value="ATP-grasp fold, A domain"/>
    <property type="match status" value="1"/>
</dbReference>
<dbReference type="GO" id="GO:0006541">
    <property type="term" value="P:glutamine metabolic process"/>
    <property type="evidence" value="ECO:0007669"/>
    <property type="project" value="TreeGrafter"/>
</dbReference>
<dbReference type="Pfam" id="PF25596">
    <property type="entry name" value="CPSase_L_D1"/>
    <property type="match status" value="1"/>
</dbReference>
<dbReference type="PANTHER" id="PTHR11405:SF53">
    <property type="entry name" value="CARBAMOYL-PHOSPHATE SYNTHASE [AMMONIA], MITOCHONDRIAL"/>
    <property type="match status" value="1"/>
</dbReference>
<dbReference type="InterPro" id="IPR016185">
    <property type="entry name" value="PreATP-grasp_dom_sf"/>
</dbReference>
<evidence type="ECO:0000256" key="1">
    <source>
        <dbReference type="ARBA" id="ARBA00022598"/>
    </source>
</evidence>
<protein>
    <recommendedName>
        <fullName evidence="5">carbamoyl-phosphate synthase (ammonia)</fullName>
        <ecNumber evidence="5">6.3.4.16</ecNumber>
    </recommendedName>
</protein>
<keyword evidence="2" id="KW-0677">Repeat</keyword>
<feature type="non-terminal residue" evidence="8">
    <location>
        <position position="1"/>
    </location>
</feature>
<dbReference type="InterPro" id="IPR005479">
    <property type="entry name" value="CPAse_ATP-bd"/>
</dbReference>
<comment type="catalytic activity">
    <reaction evidence="6">
        <text>hydrogencarbonate + NH4(+) + 2 ATP = carbamoyl phosphate + 2 ADP + phosphate + 2 H(+)</text>
        <dbReference type="Rhea" id="RHEA:18029"/>
        <dbReference type="ChEBI" id="CHEBI:15378"/>
        <dbReference type="ChEBI" id="CHEBI:17544"/>
        <dbReference type="ChEBI" id="CHEBI:28938"/>
        <dbReference type="ChEBI" id="CHEBI:30616"/>
        <dbReference type="ChEBI" id="CHEBI:43474"/>
        <dbReference type="ChEBI" id="CHEBI:58228"/>
        <dbReference type="ChEBI" id="CHEBI:456216"/>
        <dbReference type="EC" id="6.3.4.16"/>
    </reaction>
</comment>
<dbReference type="Pfam" id="PF02786">
    <property type="entry name" value="CPSase_L_D2"/>
    <property type="match status" value="1"/>
</dbReference>